<dbReference type="RefSeq" id="WP_344024104.1">
    <property type="nucleotide sequence ID" value="NZ_BAAABX010000032.1"/>
</dbReference>
<dbReference type="InterPro" id="IPR038765">
    <property type="entry name" value="Papain-like_cys_pep_sf"/>
</dbReference>
<keyword evidence="2" id="KW-1185">Reference proteome</keyword>
<dbReference type="EMBL" id="BAAABX010000032">
    <property type="protein sequence ID" value="GAA0406487.1"/>
    <property type="molecule type" value="Genomic_DNA"/>
</dbReference>
<organism evidence="1 2">
    <name type="scientific">Streptomyces luteireticuli</name>
    <dbReference type="NCBI Taxonomy" id="173858"/>
    <lineage>
        <taxon>Bacteria</taxon>
        <taxon>Bacillati</taxon>
        <taxon>Actinomycetota</taxon>
        <taxon>Actinomycetes</taxon>
        <taxon>Kitasatosporales</taxon>
        <taxon>Streptomycetaceae</taxon>
        <taxon>Streptomyces</taxon>
    </lineage>
</organism>
<dbReference type="Gene3D" id="3.90.1720.10">
    <property type="entry name" value="endopeptidase domain like (from Nostoc punctiforme)"/>
    <property type="match status" value="1"/>
</dbReference>
<reference evidence="1 2" key="1">
    <citation type="journal article" date="2019" name="Int. J. Syst. Evol. Microbiol.">
        <title>The Global Catalogue of Microorganisms (GCM) 10K type strain sequencing project: providing services to taxonomists for standard genome sequencing and annotation.</title>
        <authorList>
            <consortium name="The Broad Institute Genomics Platform"/>
            <consortium name="The Broad Institute Genome Sequencing Center for Infectious Disease"/>
            <person name="Wu L."/>
            <person name="Ma J."/>
        </authorList>
    </citation>
    <scope>NUCLEOTIDE SEQUENCE [LARGE SCALE GENOMIC DNA]</scope>
    <source>
        <strain evidence="1 2">JCM 4788</strain>
    </source>
</reference>
<protein>
    <submittedName>
        <fullName evidence="1">Uncharacterized protein</fullName>
    </submittedName>
</protein>
<evidence type="ECO:0000313" key="2">
    <source>
        <dbReference type="Proteomes" id="UP001500879"/>
    </source>
</evidence>
<gene>
    <name evidence="1" type="ORF">GCM10010357_29320</name>
</gene>
<comment type="caution">
    <text evidence="1">The sequence shown here is derived from an EMBL/GenBank/DDBJ whole genome shotgun (WGS) entry which is preliminary data.</text>
</comment>
<evidence type="ECO:0000313" key="1">
    <source>
        <dbReference type="EMBL" id="GAA0406487.1"/>
    </source>
</evidence>
<name>A0ABN0YRB7_9ACTN</name>
<accession>A0ABN0YRB7</accession>
<proteinExistence type="predicted"/>
<sequence>MSLPQQICPGDVVLTRGTEAVSRAICLMDDSEVSHAALALGDGTLAEVTGEGLHTISFARAREGHDLVVGRTLTAPADMAPVLGVARRHLDAGRTSYAHQQIVLLAVLCVTRRVPLPPGGRRLVRTVLDQAAAAVNAMAERGRQPMICSEFVFRCHAEARPAEPYALKVDADGSRSGGTLLDWAQAQPALPPVPALPRTGPFSPAAAEAALAPLVSAYAAALPPGLADPSDGQLLSSMAAFGAALHGGPLPSDEALEVIRAKEAAPDFVTPGDLLRSPSLTERLRLTAGGPRPGPFGGLLPRG</sequence>
<dbReference type="SUPFAM" id="SSF54001">
    <property type="entry name" value="Cysteine proteinases"/>
    <property type="match status" value="1"/>
</dbReference>
<dbReference type="Proteomes" id="UP001500879">
    <property type="component" value="Unassembled WGS sequence"/>
</dbReference>